<name>A0A9D2AVS3_9FIRM</name>
<feature type="domain" description="EamA" evidence="3">
    <location>
        <begin position="150"/>
        <end position="278"/>
    </location>
</feature>
<organism evidence="4 5">
    <name type="scientific">Candidatus Lachnoclostridium stercoripullorum</name>
    <dbReference type="NCBI Taxonomy" id="2838635"/>
    <lineage>
        <taxon>Bacteria</taxon>
        <taxon>Bacillati</taxon>
        <taxon>Bacillota</taxon>
        <taxon>Clostridia</taxon>
        <taxon>Lachnospirales</taxon>
        <taxon>Lachnospiraceae</taxon>
    </lineage>
</organism>
<reference evidence="4" key="2">
    <citation type="submission" date="2021-04" db="EMBL/GenBank/DDBJ databases">
        <authorList>
            <person name="Gilroy R."/>
        </authorList>
    </citation>
    <scope>NUCLEOTIDE SEQUENCE</scope>
    <source>
        <strain evidence="4">ChiGjej4B4-12881</strain>
    </source>
</reference>
<feature type="transmembrane region" description="Helical" evidence="2">
    <location>
        <begin position="93"/>
        <end position="115"/>
    </location>
</feature>
<reference evidence="4" key="1">
    <citation type="journal article" date="2021" name="PeerJ">
        <title>Extensive microbial diversity within the chicken gut microbiome revealed by metagenomics and culture.</title>
        <authorList>
            <person name="Gilroy R."/>
            <person name="Ravi A."/>
            <person name="Getino M."/>
            <person name="Pursley I."/>
            <person name="Horton D.L."/>
            <person name="Alikhan N.F."/>
            <person name="Baker D."/>
            <person name="Gharbi K."/>
            <person name="Hall N."/>
            <person name="Watson M."/>
            <person name="Adriaenssens E.M."/>
            <person name="Foster-Nyarko E."/>
            <person name="Jarju S."/>
            <person name="Secka A."/>
            <person name="Antonio M."/>
            <person name="Oren A."/>
            <person name="Chaudhuri R.R."/>
            <person name="La Ragione R."/>
            <person name="Hildebrand F."/>
            <person name="Pallen M.J."/>
        </authorList>
    </citation>
    <scope>NUCLEOTIDE SEQUENCE</scope>
    <source>
        <strain evidence="4">ChiGjej4B4-12881</strain>
    </source>
</reference>
<dbReference type="PANTHER" id="PTHR22911">
    <property type="entry name" value="ACYL-MALONYL CONDENSING ENZYME-RELATED"/>
    <property type="match status" value="1"/>
</dbReference>
<feature type="transmembrane region" description="Helical" evidence="2">
    <location>
        <begin position="67"/>
        <end position="87"/>
    </location>
</feature>
<dbReference type="PANTHER" id="PTHR22911:SF102">
    <property type="entry name" value="MEMBRANE PROTEIN"/>
    <property type="match status" value="1"/>
</dbReference>
<evidence type="ECO:0000313" key="4">
    <source>
        <dbReference type="EMBL" id="HIX51775.1"/>
    </source>
</evidence>
<evidence type="ECO:0000256" key="1">
    <source>
        <dbReference type="ARBA" id="ARBA00007362"/>
    </source>
</evidence>
<sequence length="289" mass="30910">MNTHASARLKLTASMVIFGTLGIFTRNIAVSSGELALYRAILAAGLILVYLAAGRKPIPFKKIRRELPLLLLSGMAMGVNWVLLFSAYRFTTISMATLSYYFAPVIVILACPILFHERMTAKEILCFVMSTAGLVLIIGAGGAGNGTDLIGVLFGLGAAAFYAAVILMNKFIRQVTGIHRTLIQFAGAILILLPYVGLTGGFHLEVLDGTGWVCLLVVGLVHTGVTYCMYFSALKDLSGQETAVLSYMDPLVATLISVLVLGEPMALTQALGGAMILGFTLWNELPSKK</sequence>
<dbReference type="GO" id="GO:0016020">
    <property type="term" value="C:membrane"/>
    <property type="evidence" value="ECO:0007669"/>
    <property type="project" value="InterPro"/>
</dbReference>
<dbReference type="InterPro" id="IPR037185">
    <property type="entry name" value="EmrE-like"/>
</dbReference>
<dbReference type="AlphaFoldDB" id="A0A9D2AVS3"/>
<dbReference type="Proteomes" id="UP000886780">
    <property type="component" value="Unassembled WGS sequence"/>
</dbReference>
<feature type="transmembrane region" description="Helical" evidence="2">
    <location>
        <begin position="181"/>
        <end position="204"/>
    </location>
</feature>
<evidence type="ECO:0000256" key="2">
    <source>
        <dbReference type="SAM" id="Phobius"/>
    </source>
</evidence>
<dbReference type="Pfam" id="PF00892">
    <property type="entry name" value="EamA"/>
    <property type="match status" value="2"/>
</dbReference>
<keyword evidence="2" id="KW-0812">Transmembrane</keyword>
<keyword evidence="2" id="KW-1133">Transmembrane helix</keyword>
<dbReference type="InterPro" id="IPR000620">
    <property type="entry name" value="EamA_dom"/>
</dbReference>
<dbReference type="EMBL" id="DXEU01000055">
    <property type="protein sequence ID" value="HIX51775.1"/>
    <property type="molecule type" value="Genomic_DNA"/>
</dbReference>
<feature type="transmembrane region" description="Helical" evidence="2">
    <location>
        <begin position="149"/>
        <end position="169"/>
    </location>
</feature>
<gene>
    <name evidence="4" type="ORF">IAA28_03085</name>
</gene>
<dbReference type="SUPFAM" id="SSF103481">
    <property type="entry name" value="Multidrug resistance efflux transporter EmrE"/>
    <property type="match status" value="2"/>
</dbReference>
<keyword evidence="2" id="KW-0472">Membrane</keyword>
<feature type="transmembrane region" description="Helical" evidence="2">
    <location>
        <begin position="36"/>
        <end position="55"/>
    </location>
</feature>
<protein>
    <submittedName>
        <fullName evidence="4">DMT family transporter</fullName>
    </submittedName>
</protein>
<feature type="domain" description="EamA" evidence="3">
    <location>
        <begin position="12"/>
        <end position="138"/>
    </location>
</feature>
<feature type="transmembrane region" description="Helical" evidence="2">
    <location>
        <begin position="210"/>
        <end position="230"/>
    </location>
</feature>
<evidence type="ECO:0000313" key="5">
    <source>
        <dbReference type="Proteomes" id="UP000886780"/>
    </source>
</evidence>
<evidence type="ECO:0000259" key="3">
    <source>
        <dbReference type="Pfam" id="PF00892"/>
    </source>
</evidence>
<comment type="similarity">
    <text evidence="1">Belongs to the EamA transporter family.</text>
</comment>
<feature type="transmembrane region" description="Helical" evidence="2">
    <location>
        <begin position="12"/>
        <end position="30"/>
    </location>
</feature>
<accession>A0A9D2AVS3</accession>
<comment type="caution">
    <text evidence="4">The sequence shown here is derived from an EMBL/GenBank/DDBJ whole genome shotgun (WGS) entry which is preliminary data.</text>
</comment>
<feature type="transmembrane region" description="Helical" evidence="2">
    <location>
        <begin position="124"/>
        <end position="143"/>
    </location>
</feature>
<proteinExistence type="inferred from homology"/>